<name>A0A271LA86_9HYPH</name>
<keyword evidence="10" id="KW-1185">Reference proteome</keyword>
<feature type="transmembrane region" description="Helical" evidence="7">
    <location>
        <begin position="142"/>
        <end position="165"/>
    </location>
</feature>
<dbReference type="SUPFAM" id="SSF161098">
    <property type="entry name" value="MetI-like"/>
    <property type="match status" value="1"/>
</dbReference>
<feature type="domain" description="ABC transmembrane type-1" evidence="8">
    <location>
        <begin position="72"/>
        <end position="264"/>
    </location>
</feature>
<dbReference type="Pfam" id="PF00528">
    <property type="entry name" value="BPD_transp_1"/>
    <property type="match status" value="1"/>
</dbReference>
<comment type="similarity">
    <text evidence="7">Belongs to the binding-protein-dependent transport system permease family.</text>
</comment>
<keyword evidence="6 7" id="KW-0472">Membrane</keyword>
<evidence type="ECO:0000256" key="7">
    <source>
        <dbReference type="RuleBase" id="RU363032"/>
    </source>
</evidence>
<comment type="caution">
    <text evidence="9">The sequence shown here is derived from an EMBL/GenBank/DDBJ whole genome shotgun (WGS) entry which is preliminary data.</text>
</comment>
<evidence type="ECO:0000259" key="8">
    <source>
        <dbReference type="PROSITE" id="PS50928"/>
    </source>
</evidence>
<dbReference type="AlphaFoldDB" id="A0A271LA86"/>
<accession>A0A271LA86</accession>
<dbReference type="CDD" id="cd06261">
    <property type="entry name" value="TM_PBP2"/>
    <property type="match status" value="1"/>
</dbReference>
<feature type="transmembrane region" description="Helical" evidence="7">
    <location>
        <begin position="109"/>
        <end position="130"/>
    </location>
</feature>
<dbReference type="GO" id="GO:0005886">
    <property type="term" value="C:plasma membrane"/>
    <property type="evidence" value="ECO:0007669"/>
    <property type="project" value="UniProtKB-SubCell"/>
</dbReference>
<dbReference type="GO" id="GO:0055085">
    <property type="term" value="P:transmembrane transport"/>
    <property type="evidence" value="ECO:0007669"/>
    <property type="project" value="InterPro"/>
</dbReference>
<organism evidence="9 10">
    <name type="scientific">Mesorhizobium temperatum</name>
    <dbReference type="NCBI Taxonomy" id="241416"/>
    <lineage>
        <taxon>Bacteria</taxon>
        <taxon>Pseudomonadati</taxon>
        <taxon>Pseudomonadota</taxon>
        <taxon>Alphaproteobacteria</taxon>
        <taxon>Hyphomicrobiales</taxon>
        <taxon>Phyllobacteriaceae</taxon>
        <taxon>Mesorhizobium</taxon>
    </lineage>
</organism>
<evidence type="ECO:0000256" key="6">
    <source>
        <dbReference type="ARBA" id="ARBA00023136"/>
    </source>
</evidence>
<gene>
    <name evidence="9" type="ORF">CIT26_32675</name>
</gene>
<keyword evidence="4 7" id="KW-0812">Transmembrane</keyword>
<evidence type="ECO:0000256" key="4">
    <source>
        <dbReference type="ARBA" id="ARBA00022692"/>
    </source>
</evidence>
<dbReference type="PANTHER" id="PTHR32243">
    <property type="entry name" value="MALTOSE TRANSPORT SYSTEM PERMEASE-RELATED"/>
    <property type="match status" value="1"/>
</dbReference>
<evidence type="ECO:0000256" key="2">
    <source>
        <dbReference type="ARBA" id="ARBA00022448"/>
    </source>
</evidence>
<dbReference type="OrthoDB" id="9815445at2"/>
<feature type="transmembrane region" description="Helical" evidence="7">
    <location>
        <begin position="12"/>
        <end position="34"/>
    </location>
</feature>
<dbReference type="PANTHER" id="PTHR32243:SF18">
    <property type="entry name" value="INNER MEMBRANE ABC TRANSPORTER PERMEASE PROTEIN YCJP"/>
    <property type="match status" value="1"/>
</dbReference>
<dbReference type="Gene3D" id="1.10.3720.10">
    <property type="entry name" value="MetI-like"/>
    <property type="match status" value="1"/>
</dbReference>
<evidence type="ECO:0000256" key="5">
    <source>
        <dbReference type="ARBA" id="ARBA00022989"/>
    </source>
</evidence>
<dbReference type="Proteomes" id="UP000216442">
    <property type="component" value="Unassembled WGS sequence"/>
</dbReference>
<dbReference type="InterPro" id="IPR035906">
    <property type="entry name" value="MetI-like_sf"/>
</dbReference>
<comment type="subcellular location">
    <subcellularLocation>
        <location evidence="1 7">Cell membrane</location>
        <topology evidence="1 7">Multi-pass membrane protein</topology>
    </subcellularLocation>
</comment>
<dbReference type="InterPro" id="IPR050901">
    <property type="entry name" value="BP-dep_ABC_trans_perm"/>
</dbReference>
<feature type="transmembrane region" description="Helical" evidence="7">
    <location>
        <begin position="75"/>
        <end position="97"/>
    </location>
</feature>
<dbReference type="RefSeq" id="WP_095496422.1">
    <property type="nucleotide sequence ID" value="NZ_NPKJ01000075.1"/>
</dbReference>
<keyword evidence="2 7" id="KW-0813">Transport</keyword>
<keyword evidence="3" id="KW-1003">Cell membrane</keyword>
<dbReference type="EMBL" id="NPKJ01000075">
    <property type="protein sequence ID" value="PAQ05012.1"/>
    <property type="molecule type" value="Genomic_DNA"/>
</dbReference>
<reference evidence="9 10" key="1">
    <citation type="submission" date="2017-08" db="EMBL/GenBank/DDBJ databases">
        <title>Mesorhizobium wenxinae sp. nov., a novel rhizobial species isolated from root nodules of chickpea (Cicer arietinum L.).</title>
        <authorList>
            <person name="Zhang J."/>
        </authorList>
    </citation>
    <scope>NUCLEOTIDE SEQUENCE [LARGE SCALE GENOMIC DNA]</scope>
    <source>
        <strain evidence="9 10">SDW018</strain>
    </source>
</reference>
<feature type="transmembrane region" description="Helical" evidence="7">
    <location>
        <begin position="186"/>
        <end position="211"/>
    </location>
</feature>
<evidence type="ECO:0000256" key="1">
    <source>
        <dbReference type="ARBA" id="ARBA00004651"/>
    </source>
</evidence>
<evidence type="ECO:0000313" key="10">
    <source>
        <dbReference type="Proteomes" id="UP000216442"/>
    </source>
</evidence>
<protein>
    <recommendedName>
        <fullName evidence="8">ABC transmembrane type-1 domain-containing protein</fullName>
    </recommendedName>
</protein>
<evidence type="ECO:0000256" key="3">
    <source>
        <dbReference type="ARBA" id="ARBA00022475"/>
    </source>
</evidence>
<sequence length="278" mass="30484">MSSVAVQRLRSALVHAVLIGFALLIAVPVIWTVAAGFRTQISLLMGDLFFTPVFFNFGEVLFSKTSDFLVNYRNSLIVGITSTVLCLVVATLAAWSLHRMRWPRWIPNIFLAWTLIFHMIPPVALASAWYTMARTVGLDNTFTGLILAHTTLNLPMAIWLMSVFVRDVPKELEEAALLDGASTPVLLRHVVLPIIAPGLAATAILTFVFSWNEFAVALTLTMKQTATVPVAIAKFAQDFEILYTQMAASAALSILPALLLLLIAQRYIVKGLTQGAVK</sequence>
<keyword evidence="5 7" id="KW-1133">Transmembrane helix</keyword>
<evidence type="ECO:0000313" key="9">
    <source>
        <dbReference type="EMBL" id="PAQ05012.1"/>
    </source>
</evidence>
<dbReference type="InterPro" id="IPR000515">
    <property type="entry name" value="MetI-like"/>
</dbReference>
<proteinExistence type="inferred from homology"/>
<dbReference type="PROSITE" id="PS50928">
    <property type="entry name" value="ABC_TM1"/>
    <property type="match status" value="1"/>
</dbReference>
<feature type="transmembrane region" description="Helical" evidence="7">
    <location>
        <begin position="242"/>
        <end position="264"/>
    </location>
</feature>